<keyword evidence="2" id="KW-1185">Reference proteome</keyword>
<organism evidence="1 2">
    <name type="scientific">Lacibacter cauensis</name>
    <dbReference type="NCBI Taxonomy" id="510947"/>
    <lineage>
        <taxon>Bacteria</taxon>
        <taxon>Pseudomonadati</taxon>
        <taxon>Bacteroidota</taxon>
        <taxon>Chitinophagia</taxon>
        <taxon>Chitinophagales</taxon>
        <taxon>Chitinophagaceae</taxon>
        <taxon>Lacibacter</taxon>
    </lineage>
</organism>
<dbReference type="AlphaFoldDB" id="A0A562SWF8"/>
<protein>
    <recommendedName>
        <fullName evidence="3">Copper chaperone CopZ</fullName>
    </recommendedName>
</protein>
<dbReference type="EMBL" id="VLLE01000002">
    <property type="protein sequence ID" value="TWI85503.1"/>
    <property type="molecule type" value="Genomic_DNA"/>
</dbReference>
<proteinExistence type="predicted"/>
<gene>
    <name evidence="1" type="ORF">IQ13_0666</name>
</gene>
<comment type="caution">
    <text evidence="1">The sequence shown here is derived from an EMBL/GenBank/DDBJ whole genome shotgun (WGS) entry which is preliminary data.</text>
</comment>
<name>A0A562SWF8_9BACT</name>
<dbReference type="Proteomes" id="UP000316167">
    <property type="component" value="Unassembled WGS sequence"/>
</dbReference>
<dbReference type="RefSeq" id="WP_144884456.1">
    <property type="nucleotide sequence ID" value="NZ_VLLE01000002.1"/>
</dbReference>
<dbReference type="OrthoDB" id="677920at2"/>
<evidence type="ECO:0008006" key="3">
    <source>
        <dbReference type="Google" id="ProtNLM"/>
    </source>
</evidence>
<evidence type="ECO:0000313" key="2">
    <source>
        <dbReference type="Proteomes" id="UP000316167"/>
    </source>
</evidence>
<accession>A0A562SWF8</accession>
<sequence>MELITFKTNINNASALQRVTPLLNATIGSTNWQLDIAGAENTLKVYAPGIVNETQVLDAIHKAGFMAVNIEDFYAIY</sequence>
<reference evidence="1 2" key="1">
    <citation type="journal article" date="2015" name="Stand. Genomic Sci.">
        <title>Genomic Encyclopedia of Bacterial and Archaeal Type Strains, Phase III: the genomes of soil and plant-associated and newly described type strains.</title>
        <authorList>
            <person name="Whitman W.B."/>
            <person name="Woyke T."/>
            <person name="Klenk H.P."/>
            <person name="Zhou Y."/>
            <person name="Lilburn T.G."/>
            <person name="Beck B.J."/>
            <person name="De Vos P."/>
            <person name="Vandamme P."/>
            <person name="Eisen J.A."/>
            <person name="Garrity G."/>
            <person name="Hugenholtz P."/>
            <person name="Kyrpides N.C."/>
        </authorList>
    </citation>
    <scope>NUCLEOTIDE SEQUENCE [LARGE SCALE GENOMIC DNA]</scope>
    <source>
        <strain evidence="1 2">CGMCC 1.7271</strain>
    </source>
</reference>
<evidence type="ECO:0000313" key="1">
    <source>
        <dbReference type="EMBL" id="TWI85503.1"/>
    </source>
</evidence>